<proteinExistence type="predicted"/>
<dbReference type="EMBL" id="PKKO01000001">
    <property type="protein sequence ID" value="PKY73148.1"/>
    <property type="molecule type" value="Genomic_DNA"/>
</dbReference>
<accession>A0A2I1IPV3</accession>
<protein>
    <recommendedName>
        <fullName evidence="2">Putative Flp pilus-assembly TadG-like N-terminal domain-containing protein</fullName>
    </recommendedName>
</protein>
<keyword evidence="1" id="KW-1133">Transmembrane helix</keyword>
<dbReference type="Pfam" id="PF13400">
    <property type="entry name" value="Tad"/>
    <property type="match status" value="1"/>
</dbReference>
<evidence type="ECO:0000313" key="4">
    <source>
        <dbReference type="Proteomes" id="UP000235122"/>
    </source>
</evidence>
<keyword evidence="1" id="KW-0812">Transmembrane</keyword>
<dbReference type="Proteomes" id="UP000235122">
    <property type="component" value="Unassembled WGS sequence"/>
</dbReference>
<feature type="transmembrane region" description="Helical" evidence="1">
    <location>
        <begin position="21"/>
        <end position="46"/>
    </location>
</feature>
<gene>
    <name evidence="3" type="ORF">CYJ19_00725</name>
</gene>
<dbReference type="GeneID" id="35866147"/>
<sequence length="133" mass="13068">MQRRSAPRTHPVTGETGSGTVLALALVGIVVLALSLVGGVTVAAVAKTKAQNAADFAALAAAGAALQGQDGCAAAADFAERGRTRLVACKLTSSGPFQDAIVTCALGVRLAGVRLEDKASARAGPTDPGEGGN</sequence>
<evidence type="ECO:0000256" key="1">
    <source>
        <dbReference type="SAM" id="Phobius"/>
    </source>
</evidence>
<keyword evidence="1" id="KW-0472">Membrane</keyword>
<dbReference type="InterPro" id="IPR028087">
    <property type="entry name" value="Tad_N"/>
</dbReference>
<reference evidence="3 4" key="1">
    <citation type="submission" date="2017-12" db="EMBL/GenBank/DDBJ databases">
        <title>Phylogenetic diversity of female urinary microbiome.</title>
        <authorList>
            <person name="Thomas-White K."/>
            <person name="Wolfe A.J."/>
        </authorList>
    </citation>
    <scope>NUCLEOTIDE SEQUENCE [LARGE SCALE GENOMIC DNA]</scope>
    <source>
        <strain evidence="3 4">UMB0402</strain>
    </source>
</reference>
<dbReference type="AlphaFoldDB" id="A0A2I1IPV3"/>
<organism evidence="3 4">
    <name type="scientific">Winkia neuii</name>
    <dbReference type="NCBI Taxonomy" id="33007"/>
    <lineage>
        <taxon>Bacteria</taxon>
        <taxon>Bacillati</taxon>
        <taxon>Actinomycetota</taxon>
        <taxon>Actinomycetes</taxon>
        <taxon>Actinomycetales</taxon>
        <taxon>Actinomycetaceae</taxon>
        <taxon>Winkia</taxon>
    </lineage>
</organism>
<dbReference type="RefSeq" id="WP_070614025.1">
    <property type="nucleotide sequence ID" value="NZ_JASOXK010000001.1"/>
</dbReference>
<evidence type="ECO:0000259" key="2">
    <source>
        <dbReference type="Pfam" id="PF13400"/>
    </source>
</evidence>
<dbReference type="NCBIfam" id="TIGR03816">
    <property type="entry name" value="tadE_like_DECH"/>
    <property type="match status" value="1"/>
</dbReference>
<evidence type="ECO:0000313" key="3">
    <source>
        <dbReference type="EMBL" id="PKY73148.1"/>
    </source>
</evidence>
<comment type="caution">
    <text evidence="3">The sequence shown here is derived from an EMBL/GenBank/DDBJ whole genome shotgun (WGS) entry which is preliminary data.</text>
</comment>
<keyword evidence="4" id="KW-1185">Reference proteome</keyword>
<dbReference type="InterPro" id="IPR021202">
    <property type="entry name" value="Rv3654c-like"/>
</dbReference>
<feature type="domain" description="Putative Flp pilus-assembly TadG-like N-terminal" evidence="2">
    <location>
        <begin position="17"/>
        <end position="63"/>
    </location>
</feature>
<name>A0A2I1IPV3_9ACTO</name>